<name>A0A0B4XQU2_9GAMM</name>
<gene>
    <name evidence="3" type="primary">ispD</name>
    <name evidence="4" type="ORF">S7S_11980</name>
</gene>
<sequence>MLPADARLFGLIPAAGHGARMGAPLPKQYLSLHGRTLAEHTVSRLLACSRLDSLVVAIADSDHWWPALPVSRQRRVITATGGDTRADSVLRGLNALPDARDSDWVLVHDMARPCVRLSDIDKLLRETGEQGAILALPVTDTIKQADDHSRIQATLPRSQVWRALTPQLFPVGPLRLALTQAHERGIEITDEASAMEAQGWHPALVTGSADNIKVTWPSDLPLAGFYLRAQQEEAERWQASV</sequence>
<dbReference type="PANTHER" id="PTHR32125">
    <property type="entry name" value="2-C-METHYL-D-ERYTHRITOL 4-PHOSPHATE CYTIDYLYLTRANSFERASE, CHLOROPLASTIC"/>
    <property type="match status" value="1"/>
</dbReference>
<keyword evidence="2 3" id="KW-0548">Nucleotidyltransferase</keyword>
<evidence type="ECO:0000256" key="3">
    <source>
        <dbReference type="HAMAP-Rule" id="MF_00108"/>
    </source>
</evidence>
<comment type="function">
    <text evidence="3">Catalyzes the formation of 4-diphosphocytidyl-2-C-methyl-D-erythritol from CTP and 2-C-methyl-D-erythritol 4-phosphate (MEP).</text>
</comment>
<keyword evidence="3" id="KW-0414">Isoprene biosynthesis</keyword>
<dbReference type="InterPro" id="IPR050088">
    <property type="entry name" value="IspD/TarI_cytidylyltransf_bact"/>
</dbReference>
<dbReference type="InterPro" id="IPR034683">
    <property type="entry name" value="IspD/TarI"/>
</dbReference>
<reference evidence="4 5" key="1">
    <citation type="journal article" date="2012" name="J. Bacteriol.">
        <title>Genome sequence of an alkane-degrading bacterium, Alcanivorax pacificus type strain W11-5, isolated from deep sea sediment.</title>
        <authorList>
            <person name="Lai Q."/>
            <person name="Shao Z."/>
        </authorList>
    </citation>
    <scope>NUCLEOTIDE SEQUENCE [LARGE SCALE GENOMIC DNA]</scope>
    <source>
        <strain evidence="4 5">W11-5</strain>
    </source>
</reference>
<comment type="similarity">
    <text evidence="3">Belongs to the IspD/TarI cytidylyltransferase family. IspD subfamily.</text>
</comment>
<dbReference type="HAMAP" id="MF_00108">
    <property type="entry name" value="IspD"/>
    <property type="match status" value="1"/>
</dbReference>
<dbReference type="KEGG" id="apac:S7S_11980"/>
<accession>A0A0B4XQU2</accession>
<dbReference type="RefSeq" id="WP_008736800.1">
    <property type="nucleotide sequence ID" value="NZ_CP004387.1"/>
</dbReference>
<dbReference type="UniPathway" id="UPA00056">
    <property type="reaction ID" value="UER00093"/>
</dbReference>
<dbReference type="Gene3D" id="3.90.550.10">
    <property type="entry name" value="Spore Coat Polysaccharide Biosynthesis Protein SpsA, Chain A"/>
    <property type="match status" value="1"/>
</dbReference>
<dbReference type="AlphaFoldDB" id="A0A0B4XQU2"/>
<dbReference type="HOGENOM" id="CLU_061281_3_1_6"/>
<protein>
    <recommendedName>
        <fullName evidence="3">2-C-methyl-D-erythritol 4-phosphate cytidylyltransferase</fullName>
        <ecNumber evidence="3">2.7.7.60</ecNumber>
    </recommendedName>
    <alternativeName>
        <fullName evidence="3">4-diphosphocytidyl-2C-methyl-D-erythritol synthase</fullName>
    </alternativeName>
    <alternativeName>
        <fullName evidence="3">MEP cytidylyltransferase</fullName>
        <shortName evidence="3">MCT</shortName>
    </alternativeName>
</protein>
<evidence type="ECO:0000256" key="2">
    <source>
        <dbReference type="ARBA" id="ARBA00022695"/>
    </source>
</evidence>
<keyword evidence="1 3" id="KW-0808">Transferase</keyword>
<dbReference type="OrthoDB" id="9806837at2"/>
<dbReference type="EMBL" id="CP004387">
    <property type="protein sequence ID" value="AJD48808.1"/>
    <property type="molecule type" value="Genomic_DNA"/>
</dbReference>
<dbReference type="STRING" id="391936.S7S_11980"/>
<proteinExistence type="inferred from homology"/>
<dbReference type="GO" id="GO:0050518">
    <property type="term" value="F:2-C-methyl-D-erythritol 4-phosphate cytidylyltransferase activity"/>
    <property type="evidence" value="ECO:0007669"/>
    <property type="project" value="UniProtKB-UniRule"/>
</dbReference>
<dbReference type="Pfam" id="PF01128">
    <property type="entry name" value="IspD"/>
    <property type="match status" value="1"/>
</dbReference>
<dbReference type="InterPro" id="IPR029044">
    <property type="entry name" value="Nucleotide-diphossugar_trans"/>
</dbReference>
<dbReference type="NCBIfam" id="TIGR00453">
    <property type="entry name" value="ispD"/>
    <property type="match status" value="1"/>
</dbReference>
<dbReference type="Proteomes" id="UP000006764">
    <property type="component" value="Chromosome"/>
</dbReference>
<evidence type="ECO:0000313" key="5">
    <source>
        <dbReference type="Proteomes" id="UP000006764"/>
    </source>
</evidence>
<organism evidence="4 5">
    <name type="scientific">Isoalcanivorax pacificus W11-5</name>
    <dbReference type="NCBI Taxonomy" id="391936"/>
    <lineage>
        <taxon>Bacteria</taxon>
        <taxon>Pseudomonadati</taxon>
        <taxon>Pseudomonadota</taxon>
        <taxon>Gammaproteobacteria</taxon>
        <taxon>Oceanospirillales</taxon>
        <taxon>Alcanivoracaceae</taxon>
        <taxon>Isoalcanivorax</taxon>
    </lineage>
</organism>
<dbReference type="CDD" id="cd02516">
    <property type="entry name" value="CDP-ME_synthetase"/>
    <property type="match status" value="1"/>
</dbReference>
<dbReference type="PANTHER" id="PTHR32125:SF4">
    <property type="entry name" value="2-C-METHYL-D-ERYTHRITOL 4-PHOSPHATE CYTIDYLYLTRANSFERASE, CHLOROPLASTIC"/>
    <property type="match status" value="1"/>
</dbReference>
<dbReference type="FunFam" id="3.90.550.10:FF:000003">
    <property type="entry name" value="2-C-methyl-D-erythritol 4-phosphate cytidylyltransferase"/>
    <property type="match status" value="1"/>
</dbReference>
<comment type="pathway">
    <text evidence="3">Isoprenoid biosynthesis; isopentenyl diphosphate biosynthesis via DXP pathway; isopentenyl diphosphate from 1-deoxy-D-xylulose 5-phosphate: step 2/6.</text>
</comment>
<feature type="site" description="Transition state stabilizer" evidence="3">
    <location>
        <position position="27"/>
    </location>
</feature>
<feature type="site" description="Positions MEP for the nucleophilic attack" evidence="3">
    <location>
        <position position="213"/>
    </location>
</feature>
<dbReference type="GO" id="GO:0019288">
    <property type="term" value="P:isopentenyl diphosphate biosynthetic process, methylerythritol 4-phosphate pathway"/>
    <property type="evidence" value="ECO:0007669"/>
    <property type="project" value="UniProtKB-UniRule"/>
</dbReference>
<comment type="catalytic activity">
    <reaction evidence="3">
        <text>2-C-methyl-D-erythritol 4-phosphate + CTP + H(+) = 4-CDP-2-C-methyl-D-erythritol + diphosphate</text>
        <dbReference type="Rhea" id="RHEA:13429"/>
        <dbReference type="ChEBI" id="CHEBI:15378"/>
        <dbReference type="ChEBI" id="CHEBI:33019"/>
        <dbReference type="ChEBI" id="CHEBI:37563"/>
        <dbReference type="ChEBI" id="CHEBI:57823"/>
        <dbReference type="ChEBI" id="CHEBI:58262"/>
        <dbReference type="EC" id="2.7.7.60"/>
    </reaction>
</comment>
<dbReference type="InterPro" id="IPR001228">
    <property type="entry name" value="IspD"/>
</dbReference>
<dbReference type="EC" id="2.7.7.60" evidence="3"/>
<dbReference type="SUPFAM" id="SSF53448">
    <property type="entry name" value="Nucleotide-diphospho-sugar transferases"/>
    <property type="match status" value="1"/>
</dbReference>
<keyword evidence="5" id="KW-1185">Reference proteome</keyword>
<feature type="site" description="Positions MEP for the nucleophilic attack" evidence="3">
    <location>
        <position position="157"/>
    </location>
</feature>
<evidence type="ECO:0000256" key="1">
    <source>
        <dbReference type="ARBA" id="ARBA00022679"/>
    </source>
</evidence>
<feature type="site" description="Transition state stabilizer" evidence="3">
    <location>
        <position position="20"/>
    </location>
</feature>
<evidence type="ECO:0000313" key="4">
    <source>
        <dbReference type="EMBL" id="AJD48808.1"/>
    </source>
</evidence>